<keyword evidence="5 7" id="KW-1133">Transmembrane helix</keyword>
<organism evidence="9 10">
    <name type="scientific">Virgibacillus sediminis</name>
    <dbReference type="NCBI Taxonomy" id="202260"/>
    <lineage>
        <taxon>Bacteria</taxon>
        <taxon>Bacillati</taxon>
        <taxon>Bacillota</taxon>
        <taxon>Bacilli</taxon>
        <taxon>Bacillales</taxon>
        <taxon>Bacillaceae</taxon>
        <taxon>Virgibacillus</taxon>
    </lineage>
</organism>
<sequence length="423" mass="44407">MIIFLILGILLIIGLPVSFAIGMSGVVFFLIQGTSASPSIIPQQMFSGLNSFPLLALPFFLLAGNLMMYGTTPRLMRFANALLGFIKGGLSGVSVIASAFFGAISGSGVATVAAVGSVVTPEMIKKGYGRGFIASLIAGAGVIGMVIPPSMAMVVFGVSAGVSISDLFLGGILPGIFVVLCLLIFGVVISNKRNYGGGEATAFNLKELVRSFKVAIFPMLLPIIILGGVMTGIFTPTESAVVAVVYALILATVVYRELSLRKLLEVFKDSAVNSAVILFIIAAATPFGWILTTQQIPNDLANILTDFTTNSILILVVISLILLIMGTFMETIATIIIMTPILFPIAMQGGIDPIHFGVLMMVSLAIGGVTPPLAVGLFTSAKIAKISVEDTFPDVLYVLGVMIFAYVVIVIVPGLSLWIPKSF</sequence>
<evidence type="ECO:0000256" key="6">
    <source>
        <dbReference type="ARBA" id="ARBA00023136"/>
    </source>
</evidence>
<feature type="transmembrane region" description="Helical" evidence="7">
    <location>
        <begin position="240"/>
        <end position="258"/>
    </location>
</feature>
<evidence type="ECO:0000313" key="10">
    <source>
        <dbReference type="Proteomes" id="UP001595387"/>
    </source>
</evidence>
<feature type="transmembrane region" description="Helical" evidence="7">
    <location>
        <begin position="52"/>
        <end position="70"/>
    </location>
</feature>
<keyword evidence="6 7" id="KW-0472">Membrane</keyword>
<proteinExistence type="predicted"/>
<feature type="transmembrane region" description="Helical" evidence="7">
    <location>
        <begin position="395"/>
        <end position="419"/>
    </location>
</feature>
<dbReference type="Pfam" id="PF06808">
    <property type="entry name" value="DctM"/>
    <property type="match status" value="1"/>
</dbReference>
<feature type="domain" description="TRAP C4-dicarboxylate transport system permease DctM subunit" evidence="8">
    <location>
        <begin position="5"/>
        <end position="414"/>
    </location>
</feature>
<keyword evidence="2" id="KW-1003">Cell membrane</keyword>
<name>A0ABV7A3M2_9BACI</name>
<evidence type="ECO:0000313" key="9">
    <source>
        <dbReference type="EMBL" id="MFC2947667.1"/>
    </source>
</evidence>
<feature type="transmembrane region" description="Helical" evidence="7">
    <location>
        <begin position="90"/>
        <end position="115"/>
    </location>
</feature>
<feature type="transmembrane region" description="Helical" evidence="7">
    <location>
        <begin position="167"/>
        <end position="189"/>
    </location>
</feature>
<keyword evidence="4 7" id="KW-0812">Transmembrane</keyword>
<dbReference type="InterPro" id="IPR010656">
    <property type="entry name" value="DctM"/>
</dbReference>
<feature type="transmembrane region" description="Helical" evidence="7">
    <location>
        <begin position="214"/>
        <end position="234"/>
    </location>
</feature>
<dbReference type="RefSeq" id="WP_390303760.1">
    <property type="nucleotide sequence ID" value="NZ_JBHRRZ010000008.1"/>
</dbReference>
<evidence type="ECO:0000256" key="7">
    <source>
        <dbReference type="SAM" id="Phobius"/>
    </source>
</evidence>
<dbReference type="PANTHER" id="PTHR33362">
    <property type="entry name" value="SIALIC ACID TRAP TRANSPORTER PERMEASE PROTEIN SIAT-RELATED"/>
    <property type="match status" value="1"/>
</dbReference>
<gene>
    <name evidence="9" type="ORF">ACFODW_04785</name>
</gene>
<evidence type="ECO:0000256" key="5">
    <source>
        <dbReference type="ARBA" id="ARBA00022989"/>
    </source>
</evidence>
<dbReference type="EMBL" id="JBHRRZ010000008">
    <property type="protein sequence ID" value="MFC2947667.1"/>
    <property type="molecule type" value="Genomic_DNA"/>
</dbReference>
<dbReference type="Proteomes" id="UP001595387">
    <property type="component" value="Unassembled WGS sequence"/>
</dbReference>
<dbReference type="NCBIfam" id="TIGR00786">
    <property type="entry name" value="dctM"/>
    <property type="match status" value="1"/>
</dbReference>
<evidence type="ECO:0000256" key="2">
    <source>
        <dbReference type="ARBA" id="ARBA00022475"/>
    </source>
</evidence>
<feature type="transmembrane region" description="Helical" evidence="7">
    <location>
        <begin position="312"/>
        <end position="342"/>
    </location>
</feature>
<dbReference type="InterPro" id="IPR004681">
    <property type="entry name" value="TRAP_DctM"/>
</dbReference>
<evidence type="ECO:0000256" key="4">
    <source>
        <dbReference type="ARBA" id="ARBA00022692"/>
    </source>
</evidence>
<feature type="transmembrane region" description="Helical" evidence="7">
    <location>
        <begin position="127"/>
        <end position="147"/>
    </location>
</feature>
<comment type="caution">
    <text evidence="9">The sequence shown here is derived from an EMBL/GenBank/DDBJ whole genome shotgun (WGS) entry which is preliminary data.</text>
</comment>
<keyword evidence="3" id="KW-0997">Cell inner membrane</keyword>
<evidence type="ECO:0000256" key="3">
    <source>
        <dbReference type="ARBA" id="ARBA00022519"/>
    </source>
</evidence>
<comment type="subcellular location">
    <subcellularLocation>
        <location evidence="1">Cell inner membrane</location>
        <topology evidence="1">Multi-pass membrane protein</topology>
    </subcellularLocation>
</comment>
<accession>A0ABV7A3M2</accession>
<feature type="transmembrane region" description="Helical" evidence="7">
    <location>
        <begin position="270"/>
        <end position="292"/>
    </location>
</feature>
<dbReference type="PIRSF" id="PIRSF006066">
    <property type="entry name" value="HI0050"/>
    <property type="match status" value="1"/>
</dbReference>
<reference evidence="10" key="1">
    <citation type="journal article" date="2019" name="Int. J. Syst. Evol. Microbiol.">
        <title>The Global Catalogue of Microorganisms (GCM) 10K type strain sequencing project: providing services to taxonomists for standard genome sequencing and annotation.</title>
        <authorList>
            <consortium name="The Broad Institute Genomics Platform"/>
            <consortium name="The Broad Institute Genome Sequencing Center for Infectious Disease"/>
            <person name="Wu L."/>
            <person name="Ma J."/>
        </authorList>
    </citation>
    <scope>NUCLEOTIDE SEQUENCE [LARGE SCALE GENOMIC DNA]</scope>
    <source>
        <strain evidence="10">KCTC 13193</strain>
    </source>
</reference>
<evidence type="ECO:0000259" key="8">
    <source>
        <dbReference type="Pfam" id="PF06808"/>
    </source>
</evidence>
<protein>
    <submittedName>
        <fullName evidence="9">TRAP transporter large permease</fullName>
    </submittedName>
</protein>
<feature type="transmembrane region" description="Helical" evidence="7">
    <location>
        <begin position="354"/>
        <end position="375"/>
    </location>
</feature>
<keyword evidence="10" id="KW-1185">Reference proteome</keyword>
<feature type="transmembrane region" description="Helical" evidence="7">
    <location>
        <begin position="6"/>
        <end position="31"/>
    </location>
</feature>
<evidence type="ECO:0000256" key="1">
    <source>
        <dbReference type="ARBA" id="ARBA00004429"/>
    </source>
</evidence>